<feature type="region of interest" description="Disordered" evidence="1">
    <location>
        <begin position="163"/>
        <end position="185"/>
    </location>
</feature>
<evidence type="ECO:0000313" key="3">
    <source>
        <dbReference type="Proteomes" id="UP000639419"/>
    </source>
</evidence>
<feature type="compositionally biased region" description="Basic and acidic residues" evidence="1">
    <location>
        <begin position="169"/>
        <end position="185"/>
    </location>
</feature>
<keyword evidence="3" id="KW-1185">Reference proteome</keyword>
<comment type="caution">
    <text evidence="2">The sequence shown here is derived from an EMBL/GenBank/DDBJ whole genome shotgun (WGS) entry which is preliminary data.</text>
</comment>
<dbReference type="Proteomes" id="UP000639419">
    <property type="component" value="Unassembled WGS sequence"/>
</dbReference>
<feature type="region of interest" description="Disordered" evidence="1">
    <location>
        <begin position="1"/>
        <end position="37"/>
    </location>
</feature>
<dbReference type="Gene3D" id="3.30.40.220">
    <property type="match status" value="1"/>
</dbReference>
<protein>
    <submittedName>
        <fullName evidence="2">Uncharacterized protein</fullName>
    </submittedName>
</protein>
<sequence>MARKRNPGKSKDGTATGKKGKAAKGNQGGKPETIYRRGLKLNRRRTLRTWDTEFQKVSDNDIEVCDAGHEWQRDDLNRTCPYCYRAIVRGVDPREIVAPRLSGSGERVSDPMESTVDVRVKMEIPHSSHRTAPMQRIEVPDRFDIGPREKLVIRVERPDARVEATATKSTERLVTRPEPKKPDPVERMHRNAVAAHLRSGKTIRVTCKDKALDMQALRGEITRLLERQGGRCARTGVEFDQDDYWLHASLDRVVSSKGYIPGNLQVVTWFYNRLKGTMDEEEFLELAYLHFGGHR</sequence>
<organism evidence="2 3">
    <name type="scientific">Azospirillum formosense</name>
    <dbReference type="NCBI Taxonomy" id="861533"/>
    <lineage>
        <taxon>Bacteria</taxon>
        <taxon>Pseudomonadati</taxon>
        <taxon>Pseudomonadota</taxon>
        <taxon>Alphaproteobacteria</taxon>
        <taxon>Rhodospirillales</taxon>
        <taxon>Azospirillaceae</taxon>
        <taxon>Azospirillum</taxon>
    </lineage>
</organism>
<dbReference type="RefSeq" id="WP_174437900.1">
    <property type="nucleotide sequence ID" value="NZ_BAABCC010000034.1"/>
</dbReference>
<gene>
    <name evidence="2" type="ORF">GBZ26_05125</name>
</gene>
<reference evidence="2 3" key="1">
    <citation type="submission" date="2019-10" db="EMBL/GenBank/DDBJ databases">
        <title>Genome sequence of Azospirillum formosense CC-Nfb-7.</title>
        <authorList>
            <person name="Ambrosini A."/>
            <person name="Sant'Anna F.H."/>
            <person name="Cassan F.D."/>
            <person name="Souza E.M."/>
            <person name="Passaglia L.M.P."/>
        </authorList>
    </citation>
    <scope>NUCLEOTIDE SEQUENCE [LARGE SCALE GENOMIC DNA]</scope>
    <source>
        <strain evidence="2 3">CC-NFb-7</strain>
    </source>
</reference>
<evidence type="ECO:0000313" key="2">
    <source>
        <dbReference type="EMBL" id="NUB18603.1"/>
    </source>
</evidence>
<accession>A0ABX2KSI9</accession>
<name>A0ABX2KSI9_9PROT</name>
<proteinExistence type="predicted"/>
<evidence type="ECO:0000256" key="1">
    <source>
        <dbReference type="SAM" id="MobiDB-lite"/>
    </source>
</evidence>
<dbReference type="EMBL" id="WHOR01000022">
    <property type="protein sequence ID" value="NUB18603.1"/>
    <property type="molecule type" value="Genomic_DNA"/>
</dbReference>